<dbReference type="PANTHER" id="PTHR22876:SF5">
    <property type="entry name" value="CHROMOSOME 9 OPEN READING FRAME 85"/>
    <property type="match status" value="1"/>
</dbReference>
<feature type="region of interest" description="Disordered" evidence="1">
    <location>
        <begin position="135"/>
        <end position="191"/>
    </location>
</feature>
<dbReference type="Pfam" id="PF10217">
    <property type="entry name" value="DUF2039"/>
    <property type="match status" value="1"/>
</dbReference>
<dbReference type="RefSeq" id="XP_783750.2">
    <property type="nucleotide sequence ID" value="XM_778657.4"/>
</dbReference>
<dbReference type="Proteomes" id="UP000007110">
    <property type="component" value="Unassembled WGS sequence"/>
</dbReference>
<dbReference type="OMA" id="GFKNSMH"/>
<dbReference type="KEGG" id="spu:578493"/>
<feature type="compositionally biased region" description="Basic residues" evidence="1">
    <location>
        <begin position="7"/>
        <end position="18"/>
    </location>
</feature>
<evidence type="ECO:0000313" key="3">
    <source>
        <dbReference type="Proteomes" id="UP000007110"/>
    </source>
</evidence>
<dbReference type="AlphaFoldDB" id="A0A7M7RDC4"/>
<accession>A0A7M7RDC4</accession>
<keyword evidence="3" id="KW-1185">Reference proteome</keyword>
<organism evidence="2 3">
    <name type="scientific">Strongylocentrotus purpuratus</name>
    <name type="common">Purple sea urchin</name>
    <dbReference type="NCBI Taxonomy" id="7668"/>
    <lineage>
        <taxon>Eukaryota</taxon>
        <taxon>Metazoa</taxon>
        <taxon>Echinodermata</taxon>
        <taxon>Eleutherozoa</taxon>
        <taxon>Echinozoa</taxon>
        <taxon>Echinoidea</taxon>
        <taxon>Euechinoidea</taxon>
        <taxon>Echinacea</taxon>
        <taxon>Camarodonta</taxon>
        <taxon>Echinidea</taxon>
        <taxon>Strongylocentrotidae</taxon>
        <taxon>Strongylocentrotus</taxon>
    </lineage>
</organism>
<proteinExistence type="predicted"/>
<sequence>MSSQRGNAKKNKPPKHVNKMGFKNSMHDTSQRTKDLNEMIISGVCQRCKDILAWKIKYKKYKASTQARKCTKCQQKRVKDSYHIICKVCCEAEGVCGKCGQKVEQGEGDGNNEDNGEEIRQKLAFLSERERRTYLRAQDKKASKERSSTSKHKECDEESDEDKDEESADDQCEENDGVGNGQVHVNWAPTA</sequence>
<reference evidence="2" key="2">
    <citation type="submission" date="2021-01" db="UniProtKB">
        <authorList>
            <consortium name="EnsemblMetazoa"/>
        </authorList>
    </citation>
    <scope>IDENTIFICATION</scope>
</reference>
<protein>
    <submittedName>
        <fullName evidence="2">Uncharacterized protein</fullName>
    </submittedName>
</protein>
<evidence type="ECO:0000313" key="2">
    <source>
        <dbReference type="EnsemblMetazoa" id="XP_783750"/>
    </source>
</evidence>
<dbReference type="GeneID" id="578493"/>
<dbReference type="InterPro" id="IPR019351">
    <property type="entry name" value="DUF2039"/>
</dbReference>
<feature type="compositionally biased region" description="Acidic residues" evidence="1">
    <location>
        <begin position="156"/>
        <end position="176"/>
    </location>
</feature>
<dbReference type="InParanoid" id="A0A7M7RDC4"/>
<name>A0A7M7RDC4_STRPU</name>
<dbReference type="EnsemblMetazoa" id="XM_778657">
    <property type="protein sequence ID" value="XP_783750"/>
    <property type="gene ID" value="LOC578493"/>
</dbReference>
<feature type="region of interest" description="Disordered" evidence="1">
    <location>
        <begin position="1"/>
        <end position="27"/>
    </location>
</feature>
<feature type="compositionally biased region" description="Basic and acidic residues" evidence="1">
    <location>
        <begin position="135"/>
        <end position="155"/>
    </location>
</feature>
<dbReference type="PANTHER" id="PTHR22876">
    <property type="entry name" value="ZGC:101016"/>
    <property type="match status" value="1"/>
</dbReference>
<reference evidence="3" key="1">
    <citation type="submission" date="2015-02" db="EMBL/GenBank/DDBJ databases">
        <title>Genome sequencing for Strongylocentrotus purpuratus.</title>
        <authorList>
            <person name="Murali S."/>
            <person name="Liu Y."/>
            <person name="Vee V."/>
            <person name="English A."/>
            <person name="Wang M."/>
            <person name="Skinner E."/>
            <person name="Han Y."/>
            <person name="Muzny D.M."/>
            <person name="Worley K.C."/>
            <person name="Gibbs R.A."/>
        </authorList>
    </citation>
    <scope>NUCLEOTIDE SEQUENCE</scope>
</reference>
<evidence type="ECO:0000256" key="1">
    <source>
        <dbReference type="SAM" id="MobiDB-lite"/>
    </source>
</evidence>
<dbReference type="OrthoDB" id="250548at2759"/>